<feature type="signal peptide" evidence="1">
    <location>
        <begin position="1"/>
        <end position="17"/>
    </location>
</feature>
<protein>
    <recommendedName>
        <fullName evidence="4">Extracellular membrane protein CFEM domain-containing protein</fullName>
    </recommendedName>
</protein>
<evidence type="ECO:0008006" key="4">
    <source>
        <dbReference type="Google" id="ProtNLM"/>
    </source>
</evidence>
<evidence type="ECO:0000256" key="1">
    <source>
        <dbReference type="SAM" id="SignalP"/>
    </source>
</evidence>
<evidence type="ECO:0000313" key="3">
    <source>
        <dbReference type="Proteomes" id="UP000559027"/>
    </source>
</evidence>
<evidence type="ECO:0000313" key="2">
    <source>
        <dbReference type="EMBL" id="KAF5351115.1"/>
    </source>
</evidence>
<name>A0A8H5FVB3_9AGAR</name>
<proteinExistence type="predicted"/>
<organism evidence="2 3">
    <name type="scientific">Leucocoprinus leucothites</name>
    <dbReference type="NCBI Taxonomy" id="201217"/>
    <lineage>
        <taxon>Eukaryota</taxon>
        <taxon>Fungi</taxon>
        <taxon>Dikarya</taxon>
        <taxon>Basidiomycota</taxon>
        <taxon>Agaricomycotina</taxon>
        <taxon>Agaricomycetes</taxon>
        <taxon>Agaricomycetidae</taxon>
        <taxon>Agaricales</taxon>
        <taxon>Agaricineae</taxon>
        <taxon>Agaricaceae</taxon>
        <taxon>Leucocoprinus</taxon>
    </lineage>
</organism>
<dbReference type="OrthoDB" id="2564568at2759"/>
<feature type="chain" id="PRO_5034121794" description="Extracellular membrane protein CFEM domain-containing protein" evidence="1">
    <location>
        <begin position="18"/>
        <end position="156"/>
    </location>
</feature>
<reference evidence="2 3" key="1">
    <citation type="journal article" date="2020" name="ISME J.">
        <title>Uncovering the hidden diversity of litter-decomposition mechanisms in mushroom-forming fungi.</title>
        <authorList>
            <person name="Floudas D."/>
            <person name="Bentzer J."/>
            <person name="Ahren D."/>
            <person name="Johansson T."/>
            <person name="Persson P."/>
            <person name="Tunlid A."/>
        </authorList>
    </citation>
    <scope>NUCLEOTIDE SEQUENCE [LARGE SCALE GENOMIC DNA]</scope>
    <source>
        <strain evidence="2 3">CBS 146.42</strain>
    </source>
</reference>
<accession>A0A8H5FVB3</accession>
<sequence length="156" mass="16176">MVAYSTLLLSFIATVAASQAGTQDSAEWEPRTLLARQSSNGLPDPSQIPDQCKDKCTSATNTATSPDCASISCICSDKFSNSLSSCLQCAIDAVGQQSFVSSAQTAYNSYAGNCADLDQPVQNVTFTLHSGSGRALGNNVHVLSAGLIGSLVFLLS</sequence>
<comment type="caution">
    <text evidence="2">The sequence shown here is derived from an EMBL/GenBank/DDBJ whole genome shotgun (WGS) entry which is preliminary data.</text>
</comment>
<dbReference type="EMBL" id="JAACJO010000013">
    <property type="protein sequence ID" value="KAF5351115.1"/>
    <property type="molecule type" value="Genomic_DNA"/>
</dbReference>
<gene>
    <name evidence="2" type="ORF">D9756_008276</name>
</gene>
<dbReference type="AlphaFoldDB" id="A0A8H5FVB3"/>
<dbReference type="Proteomes" id="UP000559027">
    <property type="component" value="Unassembled WGS sequence"/>
</dbReference>
<keyword evidence="1" id="KW-0732">Signal</keyword>
<keyword evidence="3" id="KW-1185">Reference proteome</keyword>